<dbReference type="InterPro" id="IPR036871">
    <property type="entry name" value="PX_dom_sf"/>
</dbReference>
<dbReference type="Pfam" id="PF02205">
    <property type="entry name" value="WH2"/>
    <property type="match status" value="1"/>
</dbReference>
<dbReference type="PROSITE" id="PS50195">
    <property type="entry name" value="PX"/>
    <property type="match status" value="1"/>
</dbReference>
<comment type="subcellular location">
    <subcellularLocation>
        <location evidence="1">Cytoplasm</location>
    </subcellularLocation>
</comment>
<reference evidence="7" key="1">
    <citation type="submission" date="2025-08" db="UniProtKB">
        <authorList>
            <consortium name="RefSeq"/>
        </authorList>
    </citation>
    <scope>IDENTIFICATION</scope>
    <source>
        <tissue evidence="7">Gonad</tissue>
    </source>
</reference>
<name>A0A6P4Z1K3_BRABE</name>
<keyword evidence="6" id="KW-1185">Reference proteome</keyword>
<dbReference type="FunFam" id="1.10.510.10:FF:002744">
    <property type="match status" value="1"/>
</dbReference>
<feature type="region of interest" description="Disordered" evidence="3">
    <location>
        <begin position="435"/>
        <end position="547"/>
    </location>
</feature>
<dbReference type="InterPro" id="IPR011009">
    <property type="entry name" value="Kinase-like_dom_sf"/>
</dbReference>
<dbReference type="GO" id="GO:0005769">
    <property type="term" value="C:early endosome"/>
    <property type="evidence" value="ECO:0007669"/>
    <property type="project" value="TreeGrafter"/>
</dbReference>
<dbReference type="GO" id="GO:0005770">
    <property type="term" value="C:late endosome"/>
    <property type="evidence" value="ECO:0007669"/>
    <property type="project" value="TreeGrafter"/>
</dbReference>
<dbReference type="InterPro" id="IPR001683">
    <property type="entry name" value="PX_dom"/>
</dbReference>
<dbReference type="SUPFAM" id="SSF64268">
    <property type="entry name" value="PX domain"/>
    <property type="match status" value="1"/>
</dbReference>
<dbReference type="GO" id="GO:0045022">
    <property type="term" value="P:early endosome to late endosome transport"/>
    <property type="evidence" value="ECO:0007669"/>
    <property type="project" value="TreeGrafter"/>
</dbReference>
<dbReference type="GO" id="GO:0004672">
    <property type="term" value="F:protein kinase activity"/>
    <property type="evidence" value="ECO:0007669"/>
    <property type="project" value="InterPro"/>
</dbReference>
<dbReference type="InterPro" id="IPR003124">
    <property type="entry name" value="WH2_dom"/>
</dbReference>
<dbReference type="Pfam" id="PF00787">
    <property type="entry name" value="PX"/>
    <property type="match status" value="1"/>
</dbReference>
<dbReference type="GO" id="GO:0003779">
    <property type="term" value="F:actin binding"/>
    <property type="evidence" value="ECO:0007669"/>
    <property type="project" value="InterPro"/>
</dbReference>
<dbReference type="SMART" id="SM00220">
    <property type="entry name" value="S_TKc"/>
    <property type="match status" value="1"/>
</dbReference>
<dbReference type="Proteomes" id="UP000515135">
    <property type="component" value="Unplaced"/>
</dbReference>
<dbReference type="GO" id="GO:0043271">
    <property type="term" value="P:negative regulation of monoatomic ion transport"/>
    <property type="evidence" value="ECO:0007669"/>
    <property type="project" value="TreeGrafter"/>
</dbReference>
<dbReference type="FunFam" id="3.30.1520.10:FF:000010">
    <property type="entry name" value="PX domain-containing protein kinase-like protein isoform X6"/>
    <property type="match status" value="1"/>
</dbReference>
<feature type="compositionally biased region" description="Basic residues" evidence="3">
    <location>
        <begin position="459"/>
        <end position="469"/>
    </location>
</feature>
<dbReference type="GO" id="GO:0008333">
    <property type="term" value="P:endosome to lysosome transport"/>
    <property type="evidence" value="ECO:0007669"/>
    <property type="project" value="TreeGrafter"/>
</dbReference>
<dbReference type="GO" id="GO:0005886">
    <property type="term" value="C:plasma membrane"/>
    <property type="evidence" value="ECO:0007669"/>
    <property type="project" value="TreeGrafter"/>
</dbReference>
<dbReference type="GO" id="GO:0005524">
    <property type="term" value="F:ATP binding"/>
    <property type="evidence" value="ECO:0007669"/>
    <property type="project" value="InterPro"/>
</dbReference>
<evidence type="ECO:0000256" key="2">
    <source>
        <dbReference type="ARBA" id="ARBA00022490"/>
    </source>
</evidence>
<dbReference type="InterPro" id="IPR051837">
    <property type="entry name" value="SortingNexin/PXDomain-PKLike"/>
</dbReference>
<dbReference type="GO" id="GO:0035091">
    <property type="term" value="F:phosphatidylinositol binding"/>
    <property type="evidence" value="ECO:0007669"/>
    <property type="project" value="InterPro"/>
</dbReference>
<evidence type="ECO:0000259" key="4">
    <source>
        <dbReference type="PROSITE" id="PS50011"/>
    </source>
</evidence>
<dbReference type="AlphaFoldDB" id="A0A6P4Z1K3"/>
<organism evidence="6 7">
    <name type="scientific">Branchiostoma belcheri</name>
    <name type="common">Amphioxus</name>
    <dbReference type="NCBI Taxonomy" id="7741"/>
    <lineage>
        <taxon>Eukaryota</taxon>
        <taxon>Metazoa</taxon>
        <taxon>Chordata</taxon>
        <taxon>Cephalochordata</taxon>
        <taxon>Leptocardii</taxon>
        <taxon>Amphioxiformes</taxon>
        <taxon>Branchiostomatidae</taxon>
        <taxon>Branchiostoma</taxon>
    </lineage>
</organism>
<evidence type="ECO:0000256" key="3">
    <source>
        <dbReference type="SAM" id="MobiDB-lite"/>
    </source>
</evidence>
<dbReference type="PANTHER" id="PTHR22999:SF40">
    <property type="entry name" value="PX DOMAIN-CONTAINING PROTEIN KINASE-LIKE PROTEIN"/>
    <property type="match status" value="1"/>
</dbReference>
<feature type="domain" description="PX" evidence="5">
    <location>
        <begin position="14"/>
        <end position="126"/>
    </location>
</feature>
<feature type="compositionally biased region" description="Pro residues" evidence="3">
    <location>
        <begin position="505"/>
        <end position="539"/>
    </location>
</feature>
<evidence type="ECO:0000259" key="5">
    <source>
        <dbReference type="PROSITE" id="PS50195"/>
    </source>
</evidence>
<dbReference type="InterPro" id="IPR000719">
    <property type="entry name" value="Prot_kinase_dom"/>
</dbReference>
<protein>
    <submittedName>
        <fullName evidence="7">PX domain-containing protein kinase-like protein isoform X2</fullName>
    </submittedName>
</protein>
<keyword evidence="2" id="KW-0963">Cytoplasm</keyword>
<evidence type="ECO:0000313" key="6">
    <source>
        <dbReference type="Proteomes" id="UP000515135"/>
    </source>
</evidence>
<feature type="domain" description="Protein kinase" evidence="4">
    <location>
        <begin position="151"/>
        <end position="398"/>
    </location>
</feature>
<dbReference type="CDD" id="cd22062">
    <property type="entry name" value="WH2_DdVASP-like"/>
    <property type="match status" value="1"/>
</dbReference>
<proteinExistence type="predicted"/>
<accession>A0A6P4Z1K3</accession>
<gene>
    <name evidence="7" type="primary">LOC109472467</name>
</gene>
<dbReference type="PROSITE" id="PS50011">
    <property type="entry name" value="PROTEIN_KINASE_DOM"/>
    <property type="match status" value="1"/>
</dbReference>
<evidence type="ECO:0000256" key="1">
    <source>
        <dbReference type="ARBA" id="ARBA00004496"/>
    </source>
</evidence>
<dbReference type="Gene3D" id="1.10.510.10">
    <property type="entry name" value="Transferase(Phosphotransferase) domain 1"/>
    <property type="match status" value="1"/>
</dbReference>
<dbReference type="SUPFAM" id="SSF56112">
    <property type="entry name" value="Protein kinase-like (PK-like)"/>
    <property type="match status" value="1"/>
</dbReference>
<dbReference type="GeneID" id="109472467"/>
<dbReference type="SMART" id="SM00312">
    <property type="entry name" value="PX"/>
    <property type="match status" value="1"/>
</dbReference>
<dbReference type="OrthoDB" id="41200at2759"/>
<dbReference type="GO" id="GO:0006622">
    <property type="term" value="P:protein targeting to lysosome"/>
    <property type="evidence" value="ECO:0007669"/>
    <property type="project" value="TreeGrafter"/>
</dbReference>
<dbReference type="PANTHER" id="PTHR22999">
    <property type="entry name" value="PX SERINE/THREONINE KINASE PXK"/>
    <property type="match status" value="1"/>
</dbReference>
<dbReference type="Gene3D" id="3.30.1520.10">
    <property type="entry name" value="Phox-like domain"/>
    <property type="match status" value="1"/>
</dbReference>
<sequence length="573" mass="63952">MALFEKKKAQKVTLDDTSRLSCTIEAAQNVQGHTDYVIRVQRGPLAENSWQINRRYSDFAALNTALQMGGLDLNLPPKKIFGNMEREFIAERQQGLQVFLNNITSHQLLSLSLIVRKFLDPTNYPESMNTQEAALQHVSMFFRSEPHWEVIEPLRDVGWRFRKTYFLIKPKDQPKEKLVLSWTDFGPDKTIDDKDLVPIMKLLPTIQHPFVYPVVFATSMENGGLAIRSFYQPGTLRDAICKTKPNKVHFLKKYCKPKMYAPLPLPAIRTCGRQVLEALKFLHDKGWFYGQLHAGNVMLEENCCRLLDLENSVLGLPPYYRYFLTQLRKVQTMEQVDVYSFGHLVYEMAFGDQLQTATLEMLPLDCPAELRTFLESILTVDAVKSLPSVSDLLASPLFSNVPVVLPDKPQLKIPSKLKEALKSAKEATEKRLKLDQGVFNQVRRQSKAKAHHMSDEEKKKRKKSARKRLSQQPTGQEEDHNTNHLPATNGVGSSTTSPTSSGAPSPVPPPAPAAPPPPPGPQGGPPPPPPAAGPPPPMPSSSGERGALLNSICGFSKAGLKKAVTVDKSGPYF</sequence>
<feature type="compositionally biased region" description="Low complexity" evidence="3">
    <location>
        <begin position="492"/>
        <end position="504"/>
    </location>
</feature>
<evidence type="ECO:0000313" key="7">
    <source>
        <dbReference type="RefSeq" id="XP_019627814.1"/>
    </source>
</evidence>
<dbReference type="RefSeq" id="XP_019627814.1">
    <property type="nucleotide sequence ID" value="XM_019772255.1"/>
</dbReference>